<organism evidence="2 3">
    <name type="scientific">Lysinibacillus antri</name>
    <dbReference type="NCBI Taxonomy" id="2498145"/>
    <lineage>
        <taxon>Bacteria</taxon>
        <taxon>Bacillati</taxon>
        <taxon>Bacillota</taxon>
        <taxon>Bacilli</taxon>
        <taxon>Bacillales</taxon>
        <taxon>Bacillaceae</taxon>
        <taxon>Lysinibacillus</taxon>
    </lineage>
</organism>
<gene>
    <name evidence="2" type="ORF">EK386_10620</name>
</gene>
<evidence type="ECO:0000313" key="2">
    <source>
        <dbReference type="EMBL" id="RUL52041.1"/>
    </source>
</evidence>
<dbReference type="SMART" id="SM00450">
    <property type="entry name" value="RHOD"/>
    <property type="match status" value="1"/>
</dbReference>
<dbReference type="PROSITE" id="PS50206">
    <property type="entry name" value="RHODANESE_3"/>
    <property type="match status" value="1"/>
</dbReference>
<dbReference type="RefSeq" id="WP_126659146.1">
    <property type="nucleotide sequence ID" value="NZ_RYYR01000012.1"/>
</dbReference>
<reference evidence="2 3" key="1">
    <citation type="submission" date="2018-12" db="EMBL/GenBank/DDBJ databases">
        <title>Lysinibacillus antri sp. nov., isolated from a cave soil.</title>
        <authorList>
            <person name="Narsing Rao M.P."/>
            <person name="Zhang H."/>
            <person name="Dong Z.-Y."/>
            <person name="Niu X.-K."/>
            <person name="Zhang K."/>
            <person name="Fang B.-Z."/>
            <person name="Kang Y.-Q."/>
            <person name="Xiao M."/>
            <person name="Li W.-J."/>
        </authorList>
    </citation>
    <scope>NUCLEOTIDE SEQUENCE [LARGE SCALE GENOMIC DNA]</scope>
    <source>
        <strain evidence="2 3">SYSU K30002</strain>
    </source>
</reference>
<accession>A0A432LBF2</accession>
<proteinExistence type="predicted"/>
<dbReference type="InterPro" id="IPR036873">
    <property type="entry name" value="Rhodanese-like_dom_sf"/>
</dbReference>
<keyword evidence="3" id="KW-1185">Reference proteome</keyword>
<dbReference type="CDD" id="cd00158">
    <property type="entry name" value="RHOD"/>
    <property type="match status" value="1"/>
</dbReference>
<protein>
    <submittedName>
        <fullName evidence="2">Rhodanese-like domain-containing protein</fullName>
    </submittedName>
</protein>
<evidence type="ECO:0000313" key="3">
    <source>
        <dbReference type="Proteomes" id="UP000287910"/>
    </source>
</evidence>
<comment type="caution">
    <text evidence="2">The sequence shown here is derived from an EMBL/GenBank/DDBJ whole genome shotgun (WGS) entry which is preliminary data.</text>
</comment>
<name>A0A432LBF2_9BACI</name>
<dbReference type="PROSITE" id="PS51257">
    <property type="entry name" value="PROKAR_LIPOPROTEIN"/>
    <property type="match status" value="1"/>
</dbReference>
<dbReference type="Pfam" id="PF00581">
    <property type="entry name" value="Rhodanese"/>
    <property type="match status" value="1"/>
</dbReference>
<dbReference type="Gene3D" id="3.40.250.10">
    <property type="entry name" value="Rhodanese-like domain"/>
    <property type="match status" value="1"/>
</dbReference>
<dbReference type="SUPFAM" id="SSF52821">
    <property type="entry name" value="Rhodanese/Cell cycle control phosphatase"/>
    <property type="match status" value="1"/>
</dbReference>
<dbReference type="PANTHER" id="PTHR43031:SF17">
    <property type="entry name" value="SULFURTRANSFERASE YTWF-RELATED"/>
    <property type="match status" value="1"/>
</dbReference>
<dbReference type="InterPro" id="IPR001763">
    <property type="entry name" value="Rhodanese-like_dom"/>
</dbReference>
<dbReference type="EMBL" id="RYYR01000012">
    <property type="protein sequence ID" value="RUL52041.1"/>
    <property type="molecule type" value="Genomic_DNA"/>
</dbReference>
<dbReference type="Proteomes" id="UP000287910">
    <property type="component" value="Unassembled WGS sequence"/>
</dbReference>
<sequence length="120" mass="13388">MRKIFFTMMVVLLMLTGCNEESSYETISLADTQEKIDSGYLVLDVREPNEFEEGHIPGAINKPLSELQAGDFSNIDKAEKYIVICRSGNRSKTASDLLLTEGFDIINTSEGMSSWQGDIQ</sequence>
<dbReference type="PANTHER" id="PTHR43031">
    <property type="entry name" value="FAD-DEPENDENT OXIDOREDUCTASE"/>
    <property type="match status" value="1"/>
</dbReference>
<dbReference type="InterPro" id="IPR050229">
    <property type="entry name" value="GlpE_sulfurtransferase"/>
</dbReference>
<evidence type="ECO:0000259" key="1">
    <source>
        <dbReference type="PROSITE" id="PS50206"/>
    </source>
</evidence>
<dbReference type="AlphaFoldDB" id="A0A432LBF2"/>
<feature type="domain" description="Rhodanese" evidence="1">
    <location>
        <begin position="36"/>
        <end position="120"/>
    </location>
</feature>